<dbReference type="GO" id="GO:0097347">
    <property type="term" value="C:TAM protein secretion complex"/>
    <property type="evidence" value="ECO:0007669"/>
    <property type="project" value="TreeGrafter"/>
</dbReference>
<reference evidence="8" key="1">
    <citation type="submission" date="2017-06" db="EMBL/GenBank/DDBJ databases">
        <title>Whole genome sequence of Laribacter hongkongensis LHGZ1.</title>
        <authorList>
            <person name="Chen D."/>
            <person name="Wu H."/>
            <person name="Chen J."/>
        </authorList>
    </citation>
    <scope>NUCLEOTIDE SEQUENCE [LARGE SCALE GENOMIC DNA]</scope>
    <source>
        <strain evidence="8">LHGZ1</strain>
    </source>
</reference>
<sequence length="1311" mass="138587">MHDEPPVSPSDSEETSPAPKARLRWLWRTLLGVALALLLALGAVAGLLASARDSAGLTRLVQVIEWGSGGRLTVAAAEGDLFSRWQLHDIRFESATTQLSLSRLELAWQPSALWQQHAVRVDLLALGDLRVVSQPDPAPSTAPDSLTLPLALDIRQLSLASLALDARGEPVLSHVQARVSSDGRRTHLTLSHASTPWAGLGGDATLDGVRPFGISALVVAKGRLAGERPEPAEIRLALSGSLLDLHVGGGLAFAGASGALVATLSPFEPVSYRRLRQAQLQLARLDLARLGAGLPRTDIRLDLDLATQGDGSRLAGNGRLQLVNALAGIWPDDRLPLEQATVRVDIDGARWQVSDSEIRALGGTIGVAGELQGERLGLTATLAGVDLAQLVPVLPTRIGGRVGLGGQLPEPVVELALDDRGRTLTGRLALKGAAAARQLQLAQLRFVDGPARVTAEGDLALHGEQRFALAGQVARLDLARYLPAAPVSDIQADWQAKGQLAPLDATLDWQFGPSRLAGEPLSGHARIAASADGIRKMDVQLAVAGNRVQASGAWGKPGQTLAFVLDAPRLAALGGGFAGTVSGQGSLSGSLQSPVVDARLRAAGLALPFAVRIDRAELDARLPAAATAPLAIRLDASGVRLPDVELKRTTLALDGSRARHRMQLALDGSLAGQVLSLQLAAQGGVQEAPWGWSGRIDTLENRGRWPVRLLAPVELDAGAGRVGVRGLQMEALAARISVPVLDWRPGALVSRGQVDNVVLADWLAKLPQADLPVQSNLQLAADWDVRATDRLAGRFAVRRQAGDLSVTQRDLPRPVALKLTAMSLEGSLEGDRVLSTLSLQSATFGAATLSSTSRVPRVGGDWRWAEAVWQQLRAQADMPSLAWASVYAGPTASLAGRLEMDVSVSGPAGQRSFAGYLRGRGLAYQDADLGVSAKEGEFDIQLQKQRLLLTSLRFAGGRGSLSGSGWLGLESDEPTGLVSLDLRDFQALNRPDRNLTVNGQLQATLEAKGVVVDGRVDVLRGRIDIPKGDRPRLGDDVVVAGMPRPAAREGRTKPFWLNVTVGLGDNLKLMGHGVDALLKGALRITASPTQPLSATGQVDVVDGRYRAYGQDLTIEHGVVTFQGPIDNPGLDILAVRTGLPVEAGVQVSGTVNRLQVKLVSTPNVPDNEKLSWLILGRAGLSGGAEDAGLLLTAASVLLSDADAVPLQQQIANTFGLDEIGLSTRTSALDDGTGSSDLTTQVLTLGKRLSERLYLSYEQGIEDASQIVKLTYQLSRRWSVVARAGTDNAVDLFYTLYFDTPAPPPERNPARH</sequence>
<dbReference type="RefSeq" id="WP_088860042.1">
    <property type="nucleotide sequence ID" value="NZ_CP022115.1"/>
</dbReference>
<dbReference type="Proteomes" id="UP000197424">
    <property type="component" value="Chromosome"/>
</dbReference>
<dbReference type="Pfam" id="PF04357">
    <property type="entry name" value="TamB"/>
    <property type="match status" value="1"/>
</dbReference>
<feature type="transmembrane region" description="Helical" evidence="5">
    <location>
        <begin position="25"/>
        <end position="49"/>
    </location>
</feature>
<evidence type="ECO:0000256" key="2">
    <source>
        <dbReference type="ARBA" id="ARBA00022692"/>
    </source>
</evidence>
<accession>A0A248LFV8</accession>
<dbReference type="OrthoDB" id="5288149at2"/>
<keyword evidence="4 5" id="KW-0472">Membrane</keyword>
<comment type="subcellular location">
    <subcellularLocation>
        <location evidence="1">Membrane</location>
        <topology evidence="1">Single-pass membrane protein</topology>
    </subcellularLocation>
</comment>
<name>A0A248LFV8_9NEIS</name>
<evidence type="ECO:0000313" key="7">
    <source>
        <dbReference type="EMBL" id="ASJ23339.1"/>
    </source>
</evidence>
<dbReference type="InterPro" id="IPR007452">
    <property type="entry name" value="TamB_C"/>
</dbReference>
<dbReference type="GO" id="GO:0009306">
    <property type="term" value="P:protein secretion"/>
    <property type="evidence" value="ECO:0007669"/>
    <property type="project" value="InterPro"/>
</dbReference>
<evidence type="ECO:0000256" key="5">
    <source>
        <dbReference type="SAM" id="Phobius"/>
    </source>
</evidence>
<evidence type="ECO:0000256" key="1">
    <source>
        <dbReference type="ARBA" id="ARBA00004167"/>
    </source>
</evidence>
<keyword evidence="3 5" id="KW-1133">Transmembrane helix</keyword>
<dbReference type="PANTHER" id="PTHR36985">
    <property type="entry name" value="TRANSLOCATION AND ASSEMBLY MODULE SUBUNIT TAMB"/>
    <property type="match status" value="1"/>
</dbReference>
<evidence type="ECO:0000256" key="3">
    <source>
        <dbReference type="ARBA" id="ARBA00022989"/>
    </source>
</evidence>
<dbReference type="EMBL" id="CP022115">
    <property type="protein sequence ID" value="ASJ23339.1"/>
    <property type="molecule type" value="Genomic_DNA"/>
</dbReference>
<evidence type="ECO:0000256" key="4">
    <source>
        <dbReference type="ARBA" id="ARBA00023136"/>
    </source>
</evidence>
<organism evidence="7 8">
    <name type="scientific">Laribacter hongkongensis</name>
    <dbReference type="NCBI Taxonomy" id="168471"/>
    <lineage>
        <taxon>Bacteria</taxon>
        <taxon>Pseudomonadati</taxon>
        <taxon>Pseudomonadota</taxon>
        <taxon>Betaproteobacteria</taxon>
        <taxon>Neisseriales</taxon>
        <taxon>Aquaspirillaceae</taxon>
        <taxon>Laribacter</taxon>
    </lineage>
</organism>
<dbReference type="GO" id="GO:0005886">
    <property type="term" value="C:plasma membrane"/>
    <property type="evidence" value="ECO:0007669"/>
    <property type="project" value="InterPro"/>
</dbReference>
<evidence type="ECO:0000259" key="6">
    <source>
        <dbReference type="Pfam" id="PF04357"/>
    </source>
</evidence>
<keyword evidence="2 5" id="KW-0812">Transmembrane</keyword>
<evidence type="ECO:0000313" key="8">
    <source>
        <dbReference type="Proteomes" id="UP000197424"/>
    </source>
</evidence>
<gene>
    <name evidence="7" type="ORF">LHGZ1_0508</name>
</gene>
<proteinExistence type="predicted"/>
<dbReference type="PANTHER" id="PTHR36985:SF1">
    <property type="entry name" value="TRANSLOCATION AND ASSEMBLY MODULE SUBUNIT TAMB"/>
    <property type="match status" value="1"/>
</dbReference>
<protein>
    <submittedName>
        <fullName evidence="7">DUF490 domain containing protein</fullName>
    </submittedName>
</protein>
<feature type="domain" description="Translocation and assembly module TamB C-terminal" evidence="6">
    <location>
        <begin position="956"/>
        <end position="1297"/>
    </location>
</feature>